<dbReference type="OrthoDB" id="1841988at2759"/>
<evidence type="ECO:0000313" key="4">
    <source>
        <dbReference type="Proteomes" id="UP000886520"/>
    </source>
</evidence>
<dbReference type="Pfam" id="PF02519">
    <property type="entry name" value="Auxin_inducible"/>
    <property type="match status" value="1"/>
</dbReference>
<evidence type="ECO:0000313" key="3">
    <source>
        <dbReference type="EMBL" id="KAI5079035.1"/>
    </source>
</evidence>
<evidence type="ECO:0000256" key="1">
    <source>
        <dbReference type="ARBA" id="ARBA00006974"/>
    </source>
</evidence>
<dbReference type="EMBL" id="JABFUD020000006">
    <property type="protein sequence ID" value="KAI5079035.1"/>
    <property type="molecule type" value="Genomic_DNA"/>
</dbReference>
<reference evidence="3" key="1">
    <citation type="submission" date="2021-01" db="EMBL/GenBank/DDBJ databases">
        <title>Adiantum capillus-veneris genome.</title>
        <authorList>
            <person name="Fang Y."/>
            <person name="Liao Q."/>
        </authorList>
    </citation>
    <scope>NUCLEOTIDE SEQUENCE</scope>
    <source>
        <strain evidence="3">H3</strain>
        <tissue evidence="3">Leaf</tissue>
    </source>
</reference>
<name>A0A9D4V3E1_ADICA</name>
<evidence type="ECO:0000256" key="2">
    <source>
        <dbReference type="SAM" id="MobiDB-lite"/>
    </source>
</evidence>
<dbReference type="GO" id="GO:0009733">
    <property type="term" value="P:response to auxin"/>
    <property type="evidence" value="ECO:0007669"/>
    <property type="project" value="InterPro"/>
</dbReference>
<dbReference type="InterPro" id="IPR003676">
    <property type="entry name" value="SAUR_fam"/>
</dbReference>
<dbReference type="AlphaFoldDB" id="A0A9D4V3E1"/>
<dbReference type="Proteomes" id="UP000886520">
    <property type="component" value="Chromosome 6"/>
</dbReference>
<organism evidence="3 4">
    <name type="scientific">Adiantum capillus-veneris</name>
    <name type="common">Maidenhair fern</name>
    <dbReference type="NCBI Taxonomy" id="13818"/>
    <lineage>
        <taxon>Eukaryota</taxon>
        <taxon>Viridiplantae</taxon>
        <taxon>Streptophyta</taxon>
        <taxon>Embryophyta</taxon>
        <taxon>Tracheophyta</taxon>
        <taxon>Polypodiopsida</taxon>
        <taxon>Polypodiidae</taxon>
        <taxon>Polypodiales</taxon>
        <taxon>Pteridineae</taxon>
        <taxon>Pteridaceae</taxon>
        <taxon>Vittarioideae</taxon>
        <taxon>Adiantum</taxon>
    </lineage>
</organism>
<comment type="similarity">
    <text evidence="1">Belongs to the ARG7 family.</text>
</comment>
<keyword evidence="4" id="KW-1185">Reference proteome</keyword>
<sequence length="208" mass="22631">MRTAVRFITIAAESPDDLSFNGDLHSNFSAPDSTYHDPCSSSLSREGDHFKLIKTRSYSCSKLQCRIMTMPSLNSLLHRNRCHGQLHGARTSSSRLMQYEHVDTEELEAAGSKSTAACLSECTRSWSSPSLGRMKKPSSSFNGDLDQAGKVGGNSKKGKGTPKGHVAVYVAGENERHVVPISYLSHPKFQERVWVCPKGGSAAALLTS</sequence>
<accession>A0A9D4V3E1</accession>
<protein>
    <submittedName>
        <fullName evidence="3">Uncharacterized protein</fullName>
    </submittedName>
</protein>
<gene>
    <name evidence="3" type="ORF">GOP47_0006706</name>
</gene>
<comment type="caution">
    <text evidence="3">The sequence shown here is derived from an EMBL/GenBank/DDBJ whole genome shotgun (WGS) entry which is preliminary data.</text>
</comment>
<proteinExistence type="inferred from homology"/>
<feature type="region of interest" description="Disordered" evidence="2">
    <location>
        <begin position="129"/>
        <end position="163"/>
    </location>
</feature>